<dbReference type="CDD" id="cd18030">
    <property type="entry name" value="DEXHc_RE_I_HsdR"/>
    <property type="match status" value="1"/>
</dbReference>
<dbReference type="InterPro" id="IPR007409">
    <property type="entry name" value="Restrct_endonuc_type1_HsdR_N"/>
</dbReference>
<evidence type="ECO:0000313" key="13">
    <source>
        <dbReference type="EMBL" id="MBP1468429.1"/>
    </source>
</evidence>
<dbReference type="PANTHER" id="PTHR30195:SF15">
    <property type="entry name" value="TYPE I RESTRICTION ENZYME HINDI ENDONUCLEASE SUBUNIT"/>
    <property type="match status" value="1"/>
</dbReference>
<evidence type="ECO:0000256" key="7">
    <source>
        <dbReference type="ARBA" id="ARBA00022759"/>
    </source>
</evidence>
<dbReference type="InterPro" id="IPR051268">
    <property type="entry name" value="Type-I_R_enzyme_R_subunit"/>
</dbReference>
<dbReference type="Proteomes" id="UP001193081">
    <property type="component" value="Unassembled WGS sequence"/>
</dbReference>
<evidence type="ECO:0000256" key="1">
    <source>
        <dbReference type="ARBA" id="ARBA00000851"/>
    </source>
</evidence>
<protein>
    <recommendedName>
        <fullName evidence="11">Type I restriction enzyme endonuclease subunit</fullName>
        <shortName evidence="11">R protein</shortName>
        <ecNumber evidence="11">3.1.21.3</ecNumber>
    </recommendedName>
</protein>
<dbReference type="InterPro" id="IPR014001">
    <property type="entry name" value="Helicase_ATP-bd"/>
</dbReference>
<keyword evidence="10 11" id="KW-0238">DNA-binding</keyword>
<keyword evidence="5 11" id="KW-0547">Nucleotide-binding</keyword>
<organism evidence="13 14">
    <name type="scientific">Candidatus Chloroploca mongolica</name>
    <dbReference type="NCBI Taxonomy" id="2528176"/>
    <lineage>
        <taxon>Bacteria</taxon>
        <taxon>Bacillati</taxon>
        <taxon>Chloroflexota</taxon>
        <taxon>Chloroflexia</taxon>
        <taxon>Chloroflexales</taxon>
        <taxon>Chloroflexineae</taxon>
        <taxon>Oscillochloridaceae</taxon>
        <taxon>Candidatus Chloroploca</taxon>
    </lineage>
</organism>
<dbReference type="InterPro" id="IPR027417">
    <property type="entry name" value="P-loop_NTPase"/>
</dbReference>
<evidence type="ECO:0000256" key="4">
    <source>
        <dbReference type="ARBA" id="ARBA00022722"/>
    </source>
</evidence>
<sequence>MSERSAVQNPMLRYAEAIGWRFVPREEALRLRGGETGRIFAEVLTAQLLRLNPGVVDAARAGEIVRQLGLLNATIEGNRDALAWLRGEHSVFVPAEHRERNVRLIDFDNPDANIFQVTDEWTYRGTVYANRADVVFLINGIPLALAETKAAGKQDGLEQGVTQVRRYHRETPELLITPQLFEVTQLLDFFYGVTWNTSRKSLFNWKEEEPGNYERKVKAFFDRARMLKVLRDYIVFLSRDDILSKMILRQHQTRAVEKALVRVAEPTRRRGLIWHTQGSGKTLTMITIASKLLREAPDGEKPTVLMIVDRNELESQLFRNITGYGITTLEVAESKRDLQKLLANDYRGLIVSMIHKFDDIPANVNLRTGVVVLVDEAHRTTGGDLGTYLLAALPNATYIGFTGTPIDKLAKGQGTFKVFGIDDEQGYLDKYNIAESVEDGTTVRLNYALAPSDLRVERETLEREFLSLAEAEGVSDFEELNAILRKAVTLTEALKAEQRVAEVAAFVATHFRENVEPLGFKAFLVAVDRDACVRYKTALDQHLPPAYSQVVISPAHNDPERLKAHYLSAPQEKEVRKIFAQKGTTPKILIVTEKLLTGFDAPILYAMYLDKPMRDHVLLQAIARVNRPYEDDDGLVKPYGFVLDFVGIFEKLERALAFDADVVASVIQNLDVLRNLFATQMGATAPQYLPLTRGWDDKAKERAIEYFEPKELREAFFTFYRQLQMVYDVLSPDAFLRPYLNDYEALAALYHLVRSAYSARPYVDRELTDKTRTLLHEHTTLYNLTPPATIHELGPQELAALKQSDSSDTVKVLNLRRALAKAVDDQATSQPFLISIGEQAESVAQAYEDRQLTTQQALAAFEALAQQAAQAADERTHLGLDANSYALYVALQPYQAGVTAAQATMLNALFQQHPDYGWNAQQASALRTALYQALLPLVGQQHFIVATTALMKLQRI</sequence>
<dbReference type="Gene3D" id="3.40.50.300">
    <property type="entry name" value="P-loop containing nucleotide triphosphate hydrolases"/>
    <property type="match status" value="2"/>
</dbReference>
<dbReference type="Pfam" id="PF18766">
    <property type="entry name" value="SWI2_SNF2"/>
    <property type="match status" value="1"/>
</dbReference>
<dbReference type="EMBL" id="SIJK02000069">
    <property type="protein sequence ID" value="MBP1468429.1"/>
    <property type="molecule type" value="Genomic_DNA"/>
</dbReference>
<dbReference type="InterPro" id="IPR040980">
    <property type="entry name" value="SWI2_SNF2"/>
</dbReference>
<feature type="domain" description="Helicase ATP-binding" evidence="12">
    <location>
        <begin position="262"/>
        <end position="423"/>
    </location>
</feature>
<comment type="catalytic activity">
    <reaction evidence="1 11">
        <text>Endonucleolytic cleavage of DNA to give random double-stranded fragments with terminal 5'-phosphates, ATP is simultaneously hydrolyzed.</text>
        <dbReference type="EC" id="3.1.21.3"/>
    </reaction>
</comment>
<dbReference type="CDD" id="cd18800">
    <property type="entry name" value="SF2_C_EcoR124I-like"/>
    <property type="match status" value="1"/>
</dbReference>
<dbReference type="Pfam" id="PF22679">
    <property type="entry name" value="T1R_D3-like"/>
    <property type="match status" value="1"/>
</dbReference>
<keyword evidence="4" id="KW-0540">Nuclease</keyword>
<evidence type="ECO:0000313" key="14">
    <source>
        <dbReference type="Proteomes" id="UP001193081"/>
    </source>
</evidence>
<dbReference type="InterPro" id="IPR055180">
    <property type="entry name" value="HsdR_RecA-like_helicase_dom_2"/>
</dbReference>
<dbReference type="SMART" id="SM00487">
    <property type="entry name" value="DEXDc"/>
    <property type="match status" value="1"/>
</dbReference>
<evidence type="ECO:0000256" key="10">
    <source>
        <dbReference type="ARBA" id="ARBA00023125"/>
    </source>
</evidence>
<name>A0ABS4DG59_9CHLR</name>
<dbReference type="InterPro" id="IPR004473">
    <property type="entry name" value="Restrct_endonuc_typeI_HsdR"/>
</dbReference>
<evidence type="ECO:0000256" key="8">
    <source>
        <dbReference type="ARBA" id="ARBA00022801"/>
    </source>
</evidence>
<evidence type="ECO:0000256" key="3">
    <source>
        <dbReference type="ARBA" id="ARBA00011296"/>
    </source>
</evidence>
<reference evidence="13 14" key="1">
    <citation type="submission" date="2021-03" db="EMBL/GenBank/DDBJ databases">
        <authorList>
            <person name="Grouzdev D.S."/>
        </authorList>
    </citation>
    <scope>NUCLEOTIDE SEQUENCE [LARGE SCALE GENOMIC DNA]</scope>
    <source>
        <strain evidence="13 14">M50-1</strain>
    </source>
</reference>
<keyword evidence="6 11" id="KW-0680">Restriction system</keyword>
<accession>A0ABS4DG59</accession>
<comment type="caution">
    <text evidence="13">The sequence shown here is derived from an EMBL/GenBank/DDBJ whole genome shotgun (WGS) entry which is preliminary data.</text>
</comment>
<proteinExistence type="inferred from homology"/>
<dbReference type="SUPFAM" id="SSF52540">
    <property type="entry name" value="P-loop containing nucleoside triphosphate hydrolases"/>
    <property type="match status" value="1"/>
</dbReference>
<dbReference type="CDD" id="cd22332">
    <property type="entry name" value="HsdR_N"/>
    <property type="match status" value="1"/>
</dbReference>
<evidence type="ECO:0000256" key="9">
    <source>
        <dbReference type="ARBA" id="ARBA00022840"/>
    </source>
</evidence>
<dbReference type="PANTHER" id="PTHR30195">
    <property type="entry name" value="TYPE I SITE-SPECIFIC DEOXYRIBONUCLEASE PROTEIN SUBUNIT M AND R"/>
    <property type="match status" value="1"/>
</dbReference>
<evidence type="ECO:0000256" key="5">
    <source>
        <dbReference type="ARBA" id="ARBA00022741"/>
    </source>
</evidence>
<comment type="similarity">
    <text evidence="2 11">Belongs to the HsdR family.</text>
</comment>
<gene>
    <name evidence="13" type="ORF">EYB53_022140</name>
</gene>
<keyword evidence="8 11" id="KW-0378">Hydrolase</keyword>
<dbReference type="PROSITE" id="PS51192">
    <property type="entry name" value="HELICASE_ATP_BIND_1"/>
    <property type="match status" value="1"/>
</dbReference>
<evidence type="ECO:0000256" key="11">
    <source>
        <dbReference type="RuleBase" id="RU364115"/>
    </source>
</evidence>
<dbReference type="Gene3D" id="3.90.1570.50">
    <property type="match status" value="1"/>
</dbReference>
<dbReference type="EC" id="3.1.21.3" evidence="11"/>
<keyword evidence="7" id="KW-0255">Endonuclease</keyword>
<comment type="subunit">
    <text evidence="3 11">The type I restriction/modification system is composed of three polypeptides R, M and S.</text>
</comment>
<dbReference type="NCBIfam" id="TIGR00348">
    <property type="entry name" value="hsdR"/>
    <property type="match status" value="1"/>
</dbReference>
<dbReference type="GO" id="GO:0009035">
    <property type="term" value="F:type I site-specific deoxyribonuclease activity"/>
    <property type="evidence" value="ECO:0007669"/>
    <property type="project" value="UniProtKB-EC"/>
</dbReference>
<dbReference type="Pfam" id="PF04313">
    <property type="entry name" value="HSDR_N"/>
    <property type="match status" value="1"/>
</dbReference>
<evidence type="ECO:0000259" key="12">
    <source>
        <dbReference type="PROSITE" id="PS51192"/>
    </source>
</evidence>
<dbReference type="RefSeq" id="WP_135481182.1">
    <property type="nucleotide sequence ID" value="NZ_SIJK02000069.1"/>
</dbReference>
<evidence type="ECO:0000256" key="6">
    <source>
        <dbReference type="ARBA" id="ARBA00022747"/>
    </source>
</evidence>
<comment type="function">
    <text evidence="11">Subunit R is required for both nuclease and ATPase activities, but not for modification.</text>
</comment>
<keyword evidence="14" id="KW-1185">Reference proteome</keyword>
<evidence type="ECO:0000256" key="2">
    <source>
        <dbReference type="ARBA" id="ARBA00008598"/>
    </source>
</evidence>
<keyword evidence="9 11" id="KW-0067">ATP-binding</keyword>